<dbReference type="AlphaFoldDB" id="A0A1X2M082"/>
<dbReference type="InterPro" id="IPR007969">
    <property type="entry name" value="DUF732"/>
</dbReference>
<protein>
    <recommendedName>
        <fullName evidence="2">DUF732 domain-containing protein</fullName>
    </recommendedName>
</protein>
<evidence type="ECO:0000313" key="3">
    <source>
        <dbReference type="EMBL" id="OSC43028.1"/>
    </source>
</evidence>
<dbReference type="PROSITE" id="PS51318">
    <property type="entry name" value="TAT"/>
    <property type="match status" value="1"/>
</dbReference>
<proteinExistence type="predicted"/>
<gene>
    <name evidence="3" type="ORF">B8W66_01040</name>
</gene>
<comment type="caution">
    <text evidence="3">The sequence shown here is derived from an EMBL/GenBank/DDBJ whole genome shotgun (WGS) entry which is preliminary data.</text>
</comment>
<dbReference type="EMBL" id="NCXP01000001">
    <property type="protein sequence ID" value="OSC43028.1"/>
    <property type="molecule type" value="Genomic_DNA"/>
</dbReference>
<dbReference type="RefSeq" id="WP_085323168.1">
    <property type="nucleotide sequence ID" value="NZ_NCXP01000001.1"/>
</dbReference>
<reference evidence="3 4" key="1">
    <citation type="submission" date="2017-04" db="EMBL/GenBank/DDBJ databases">
        <title>The new phylogeny of genus Mycobacterium.</title>
        <authorList>
            <person name="Tortoli E."/>
            <person name="Trovato A."/>
            <person name="Cirillo D.M."/>
        </authorList>
    </citation>
    <scope>NUCLEOTIDE SEQUENCE [LARGE SCALE GENOMIC DNA]</scope>
    <source>
        <strain evidence="3 4">TBL 1200985</strain>
    </source>
</reference>
<name>A0A1X2M082_9MYCO</name>
<evidence type="ECO:0000259" key="2">
    <source>
        <dbReference type="Pfam" id="PF05305"/>
    </source>
</evidence>
<feature type="chain" id="PRO_5038858049" description="DUF732 domain-containing protein" evidence="1">
    <location>
        <begin position="29"/>
        <end position="119"/>
    </location>
</feature>
<evidence type="ECO:0000313" key="4">
    <source>
        <dbReference type="Proteomes" id="UP000193247"/>
    </source>
</evidence>
<dbReference type="Pfam" id="PF05305">
    <property type="entry name" value="DUF732"/>
    <property type="match status" value="1"/>
</dbReference>
<dbReference type="STRING" id="1430326.B8W66_01040"/>
<keyword evidence="1" id="KW-0732">Signal</keyword>
<accession>A0A1X2M082</accession>
<keyword evidence="4" id="KW-1185">Reference proteome</keyword>
<dbReference type="InterPro" id="IPR006311">
    <property type="entry name" value="TAT_signal"/>
</dbReference>
<dbReference type="Proteomes" id="UP000193247">
    <property type="component" value="Unassembled WGS sequence"/>
</dbReference>
<feature type="signal peptide" evidence="1">
    <location>
        <begin position="1"/>
        <end position="28"/>
    </location>
</feature>
<evidence type="ECO:0000256" key="1">
    <source>
        <dbReference type="SAM" id="SignalP"/>
    </source>
</evidence>
<organism evidence="3 4">
    <name type="scientific">Mycobacterium decipiens</name>
    <dbReference type="NCBI Taxonomy" id="1430326"/>
    <lineage>
        <taxon>Bacteria</taxon>
        <taxon>Bacillati</taxon>
        <taxon>Actinomycetota</taxon>
        <taxon>Actinomycetes</taxon>
        <taxon>Mycobacteriales</taxon>
        <taxon>Mycobacteriaceae</taxon>
        <taxon>Mycobacterium</taxon>
    </lineage>
</organism>
<dbReference type="OrthoDB" id="4743565at2"/>
<feature type="domain" description="DUF732" evidence="2">
    <location>
        <begin position="37"/>
        <end position="106"/>
    </location>
</feature>
<sequence length="119" mass="11880">MRAWRRRRLTIRLLAGAAGLLAVAAAFAAPADADSIDNAFISALNSAGVNYGDAGNAIALGHSVCPMLSKQGGTFASAASSVTGTNNMSPEMAAAFTSIAISMYCPTVLAGAATGIPAF</sequence>